<sequence>MARRWVFPTALVLTAMAGTAHAAERPAGEGPFGLAWGPVDRIDTPSMVDREANLTGLYYLHDRPLASGPDTVEVMLVVCREEGLQQVVWVGRPLADEAHLIARDAVRREGGCIYGEPRPGPLTDRSNGLPDEPYWRTRAMPDGTRGLVMSASGPDYAACSESHRAATPHPADAHVADLLRSGVP</sequence>
<reference evidence="3 4" key="1">
    <citation type="journal article" date="2021" name="Front. Microbiol.">
        <title>Comprehensive Comparative Genomics and Phenotyping of Methylobacterium Species.</title>
        <authorList>
            <person name="Alessa O."/>
            <person name="Ogura Y."/>
            <person name="Fujitani Y."/>
            <person name="Takami H."/>
            <person name="Hayashi T."/>
            <person name="Sahin N."/>
            <person name="Tani A."/>
        </authorList>
    </citation>
    <scope>NUCLEOTIDE SEQUENCE [LARGE SCALE GENOMIC DNA]</scope>
    <source>
        <strain evidence="3 4">DSM 23679</strain>
    </source>
</reference>
<dbReference type="Proteomes" id="UP001055117">
    <property type="component" value="Unassembled WGS sequence"/>
</dbReference>
<accession>A0ABQ4QQN6</accession>
<name>A0ABQ4QQN6_9HYPH</name>
<gene>
    <name evidence="3" type="ORF">AFCDBAGC_5096</name>
</gene>
<feature type="chain" id="PRO_5047246226" description="Threonyl-trna synthetase" evidence="2">
    <location>
        <begin position="23"/>
        <end position="184"/>
    </location>
</feature>
<feature type="signal peptide" evidence="2">
    <location>
        <begin position="1"/>
        <end position="22"/>
    </location>
</feature>
<evidence type="ECO:0000256" key="2">
    <source>
        <dbReference type="SAM" id="SignalP"/>
    </source>
</evidence>
<dbReference type="RefSeq" id="WP_147828549.1">
    <property type="nucleotide sequence ID" value="NZ_BPQG01000127.1"/>
</dbReference>
<keyword evidence="4" id="KW-1185">Reference proteome</keyword>
<protein>
    <recommendedName>
        <fullName evidence="5">Threonyl-trna synthetase</fullName>
    </recommendedName>
</protein>
<organism evidence="3 4">
    <name type="scientific">Methylobacterium cerastii</name>
    <dbReference type="NCBI Taxonomy" id="932741"/>
    <lineage>
        <taxon>Bacteria</taxon>
        <taxon>Pseudomonadati</taxon>
        <taxon>Pseudomonadota</taxon>
        <taxon>Alphaproteobacteria</taxon>
        <taxon>Hyphomicrobiales</taxon>
        <taxon>Methylobacteriaceae</taxon>
        <taxon>Methylobacterium</taxon>
    </lineage>
</organism>
<dbReference type="EMBL" id="BPQG01000127">
    <property type="protein sequence ID" value="GJD47210.1"/>
    <property type="molecule type" value="Genomic_DNA"/>
</dbReference>
<evidence type="ECO:0000313" key="3">
    <source>
        <dbReference type="EMBL" id="GJD47210.1"/>
    </source>
</evidence>
<evidence type="ECO:0008006" key="5">
    <source>
        <dbReference type="Google" id="ProtNLM"/>
    </source>
</evidence>
<comment type="caution">
    <text evidence="3">The sequence shown here is derived from an EMBL/GenBank/DDBJ whole genome shotgun (WGS) entry which is preliminary data.</text>
</comment>
<evidence type="ECO:0000313" key="4">
    <source>
        <dbReference type="Proteomes" id="UP001055117"/>
    </source>
</evidence>
<keyword evidence="2" id="KW-0732">Signal</keyword>
<feature type="region of interest" description="Disordered" evidence="1">
    <location>
        <begin position="112"/>
        <end position="131"/>
    </location>
</feature>
<evidence type="ECO:0000256" key="1">
    <source>
        <dbReference type="SAM" id="MobiDB-lite"/>
    </source>
</evidence>
<proteinExistence type="predicted"/>